<name>A0A0L0UIK9_9BASI</name>
<dbReference type="SUPFAM" id="SSF52540">
    <property type="entry name" value="P-loop containing nucleoside triphosphate hydrolases"/>
    <property type="match status" value="1"/>
</dbReference>
<keyword evidence="3" id="KW-0347">Helicase</keyword>
<protein>
    <recommendedName>
        <fullName evidence="5">Helicase C-terminal domain-containing protein</fullName>
    </recommendedName>
</protein>
<feature type="domain" description="Helicase C-terminal" evidence="5">
    <location>
        <begin position="1"/>
        <end position="96"/>
    </location>
</feature>
<dbReference type="STRING" id="1165861.A0A0L0UIK9"/>
<dbReference type="PROSITE" id="PS51194">
    <property type="entry name" value="HELICASE_CTER"/>
    <property type="match status" value="1"/>
</dbReference>
<dbReference type="Proteomes" id="UP000054564">
    <property type="component" value="Unassembled WGS sequence"/>
</dbReference>
<dbReference type="CDD" id="cd18791">
    <property type="entry name" value="SF2_C_RHA"/>
    <property type="match status" value="1"/>
</dbReference>
<keyword evidence="7" id="KW-1185">Reference proteome</keyword>
<accession>A0A0L0UIK9</accession>
<feature type="non-terminal residue" evidence="6">
    <location>
        <position position="1"/>
    </location>
</feature>
<reference evidence="7" key="1">
    <citation type="submission" date="2014-03" db="EMBL/GenBank/DDBJ databases">
        <title>The Genome Sequence of Puccinia striiformis f. sp. tritici PST-78.</title>
        <authorList>
            <consortium name="The Broad Institute Genome Sequencing Platform"/>
            <person name="Cuomo C."/>
            <person name="Hulbert S."/>
            <person name="Chen X."/>
            <person name="Walker B."/>
            <person name="Young S.K."/>
            <person name="Zeng Q."/>
            <person name="Gargeya S."/>
            <person name="Fitzgerald M."/>
            <person name="Haas B."/>
            <person name="Abouelleil A."/>
            <person name="Alvarado L."/>
            <person name="Arachchi H.M."/>
            <person name="Berlin A.M."/>
            <person name="Chapman S.B."/>
            <person name="Goldberg J."/>
            <person name="Griggs A."/>
            <person name="Gujja S."/>
            <person name="Hansen M."/>
            <person name="Howarth C."/>
            <person name="Imamovic A."/>
            <person name="Larimer J."/>
            <person name="McCowan C."/>
            <person name="Montmayeur A."/>
            <person name="Murphy C."/>
            <person name="Neiman D."/>
            <person name="Pearson M."/>
            <person name="Priest M."/>
            <person name="Roberts A."/>
            <person name="Saif S."/>
            <person name="Shea T."/>
            <person name="Sisk P."/>
            <person name="Sykes S."/>
            <person name="Wortman J."/>
            <person name="Nusbaum C."/>
            <person name="Birren B."/>
        </authorList>
    </citation>
    <scope>NUCLEOTIDE SEQUENCE [LARGE SCALE GENOMIC DNA]</scope>
    <source>
        <strain evidence="7">race PST-78</strain>
    </source>
</reference>
<dbReference type="EMBL" id="AJIL01007843">
    <property type="protein sequence ID" value="KNE86846.1"/>
    <property type="molecule type" value="Genomic_DNA"/>
</dbReference>
<gene>
    <name evidence="6" type="ORF">PSTG_19787</name>
</gene>
<keyword evidence="2" id="KW-0378">Hydrolase</keyword>
<dbReference type="GO" id="GO:0016787">
    <property type="term" value="F:hydrolase activity"/>
    <property type="evidence" value="ECO:0007669"/>
    <property type="project" value="UniProtKB-KW"/>
</dbReference>
<comment type="caution">
    <text evidence="6">The sequence shown here is derived from an EMBL/GenBank/DDBJ whole genome shotgun (WGS) entry which is preliminary data.</text>
</comment>
<keyword evidence="4" id="KW-0067">ATP-binding</keyword>
<dbReference type="GO" id="GO:0034458">
    <property type="term" value="F:3'-5' RNA helicase activity"/>
    <property type="evidence" value="ECO:0007669"/>
    <property type="project" value="TreeGrafter"/>
</dbReference>
<proteinExistence type="predicted"/>
<organism evidence="6 7">
    <name type="scientific">Puccinia striiformis f. sp. tritici PST-78</name>
    <dbReference type="NCBI Taxonomy" id="1165861"/>
    <lineage>
        <taxon>Eukaryota</taxon>
        <taxon>Fungi</taxon>
        <taxon>Dikarya</taxon>
        <taxon>Basidiomycota</taxon>
        <taxon>Pucciniomycotina</taxon>
        <taxon>Pucciniomycetes</taxon>
        <taxon>Pucciniales</taxon>
        <taxon>Pucciniaceae</taxon>
        <taxon>Puccinia</taxon>
    </lineage>
</organism>
<dbReference type="SMART" id="SM00490">
    <property type="entry name" value="HELICc"/>
    <property type="match status" value="1"/>
</dbReference>
<evidence type="ECO:0000259" key="5">
    <source>
        <dbReference type="PROSITE" id="PS51194"/>
    </source>
</evidence>
<dbReference type="InterPro" id="IPR027417">
    <property type="entry name" value="P-loop_NTPase"/>
</dbReference>
<dbReference type="Pfam" id="PF00271">
    <property type="entry name" value="Helicase_C"/>
    <property type="match status" value="1"/>
</dbReference>
<evidence type="ECO:0000313" key="6">
    <source>
        <dbReference type="EMBL" id="KNE86846.1"/>
    </source>
</evidence>
<dbReference type="OrthoDB" id="2507664at2759"/>
<evidence type="ECO:0000256" key="3">
    <source>
        <dbReference type="ARBA" id="ARBA00022806"/>
    </source>
</evidence>
<feature type="non-terminal residue" evidence="6">
    <location>
        <position position="96"/>
    </location>
</feature>
<dbReference type="GO" id="GO:0005524">
    <property type="term" value="F:ATP binding"/>
    <property type="evidence" value="ECO:0007669"/>
    <property type="project" value="UniProtKB-KW"/>
</dbReference>
<evidence type="ECO:0000256" key="2">
    <source>
        <dbReference type="ARBA" id="ARBA00022801"/>
    </source>
</evidence>
<dbReference type="AlphaFoldDB" id="A0A0L0UIK9"/>
<sequence>LEGPPPLAVLPIYSQMPADLQAKIFESTQDGRRKCIVATNIAETSLTVDGIMYVIDSGFSKLKVYNPRVGMDALQITPISQANANQRSGRAGRTGS</sequence>
<evidence type="ECO:0000256" key="4">
    <source>
        <dbReference type="ARBA" id="ARBA00022840"/>
    </source>
</evidence>
<keyword evidence="1" id="KW-0547">Nucleotide-binding</keyword>
<dbReference type="PANTHER" id="PTHR18934:SF91">
    <property type="entry name" value="PRE-MRNA-SPLICING FACTOR ATP-DEPENDENT RNA HELICASE PRP16"/>
    <property type="match status" value="1"/>
</dbReference>
<evidence type="ECO:0000313" key="7">
    <source>
        <dbReference type="Proteomes" id="UP000054564"/>
    </source>
</evidence>
<dbReference type="GO" id="GO:0003723">
    <property type="term" value="F:RNA binding"/>
    <property type="evidence" value="ECO:0007669"/>
    <property type="project" value="TreeGrafter"/>
</dbReference>
<dbReference type="Gene3D" id="3.40.50.300">
    <property type="entry name" value="P-loop containing nucleotide triphosphate hydrolases"/>
    <property type="match status" value="1"/>
</dbReference>
<evidence type="ECO:0000256" key="1">
    <source>
        <dbReference type="ARBA" id="ARBA00022741"/>
    </source>
</evidence>
<dbReference type="InterPro" id="IPR001650">
    <property type="entry name" value="Helicase_C-like"/>
</dbReference>
<dbReference type="PANTHER" id="PTHR18934">
    <property type="entry name" value="ATP-DEPENDENT RNA HELICASE"/>
    <property type="match status" value="1"/>
</dbReference>